<dbReference type="Proteomes" id="UP000011625">
    <property type="component" value="Unassembled WGS sequence"/>
</dbReference>
<name>M0NE51_9EURY</name>
<sequence length="91" mass="9967">MSQAVKLGRIAPVPAELEYPVSREAVVDQLGETTVLLADGEVNFGDLIDEANEDTFDSHDSLVLETMNLLPLDIHHTTKVVGFLRWGLVGH</sequence>
<dbReference type="PATRIC" id="fig|1227456.3.peg.905"/>
<comment type="caution">
    <text evidence="1">The sequence shown here is derived from an EMBL/GenBank/DDBJ whole genome shotgun (WGS) entry which is preliminary data.</text>
</comment>
<dbReference type="AlphaFoldDB" id="M0NE51"/>
<evidence type="ECO:0000313" key="1">
    <source>
        <dbReference type="EMBL" id="EMA54955.1"/>
    </source>
</evidence>
<dbReference type="OrthoDB" id="227978at2157"/>
<evidence type="ECO:0000313" key="2">
    <source>
        <dbReference type="Proteomes" id="UP000011625"/>
    </source>
</evidence>
<keyword evidence="2" id="KW-1185">Reference proteome</keyword>
<proteinExistence type="predicted"/>
<gene>
    <name evidence="1" type="ORF">C450_04351</name>
</gene>
<dbReference type="Pfam" id="PF19102">
    <property type="entry name" value="DUF5789"/>
    <property type="match status" value="1"/>
</dbReference>
<organism evidence="1 2">
    <name type="scientific">Halococcus salifodinae DSM 8989</name>
    <dbReference type="NCBI Taxonomy" id="1227456"/>
    <lineage>
        <taxon>Archaea</taxon>
        <taxon>Methanobacteriati</taxon>
        <taxon>Methanobacteriota</taxon>
        <taxon>Stenosarchaea group</taxon>
        <taxon>Halobacteria</taxon>
        <taxon>Halobacteriales</taxon>
        <taxon>Halococcaceae</taxon>
        <taxon>Halococcus</taxon>
    </lineage>
</organism>
<dbReference type="InterPro" id="IPR043899">
    <property type="entry name" value="DUF5789"/>
</dbReference>
<dbReference type="RefSeq" id="WP_005040434.1">
    <property type="nucleotide sequence ID" value="NZ_AOME01000016.1"/>
</dbReference>
<dbReference type="EMBL" id="AOME01000016">
    <property type="protein sequence ID" value="EMA54955.1"/>
    <property type="molecule type" value="Genomic_DNA"/>
</dbReference>
<reference evidence="1 2" key="1">
    <citation type="journal article" date="2014" name="PLoS Genet.">
        <title>Phylogenetically driven sequencing of extremely halophilic archaea reveals strategies for static and dynamic osmo-response.</title>
        <authorList>
            <person name="Becker E.A."/>
            <person name="Seitzer P.M."/>
            <person name="Tritt A."/>
            <person name="Larsen D."/>
            <person name="Krusor M."/>
            <person name="Yao A.I."/>
            <person name="Wu D."/>
            <person name="Madern D."/>
            <person name="Eisen J.A."/>
            <person name="Darling A.E."/>
            <person name="Facciotti M.T."/>
        </authorList>
    </citation>
    <scope>NUCLEOTIDE SEQUENCE [LARGE SCALE GENOMIC DNA]</scope>
    <source>
        <strain evidence="1 2">DSM 8989</strain>
    </source>
</reference>
<protein>
    <submittedName>
        <fullName evidence="1">Uncharacterized protein</fullName>
    </submittedName>
</protein>
<accession>M0NE51</accession>